<proteinExistence type="predicted"/>
<name>A0A4V2UJN1_9GAMM</name>
<dbReference type="EMBL" id="SLZR01000009">
    <property type="protein sequence ID" value="TCS40418.1"/>
    <property type="molecule type" value="Genomic_DNA"/>
</dbReference>
<accession>A0A4V2UJN1</accession>
<dbReference type="Pfam" id="PF08378">
    <property type="entry name" value="NERD"/>
    <property type="match status" value="1"/>
</dbReference>
<evidence type="ECO:0000259" key="1">
    <source>
        <dbReference type="PROSITE" id="PS50965"/>
    </source>
</evidence>
<feature type="domain" description="NERD" evidence="1">
    <location>
        <begin position="18"/>
        <end position="135"/>
    </location>
</feature>
<dbReference type="InterPro" id="IPR011528">
    <property type="entry name" value="NERD"/>
</dbReference>
<dbReference type="RefSeq" id="WP_132701928.1">
    <property type="nucleotide sequence ID" value="NZ_SLZR01000009.1"/>
</dbReference>
<dbReference type="Proteomes" id="UP000295793">
    <property type="component" value="Unassembled WGS sequence"/>
</dbReference>
<dbReference type="OrthoDB" id="5500241at2"/>
<comment type="caution">
    <text evidence="2">The sequence shown here is derived from an EMBL/GenBank/DDBJ whole genome shotgun (WGS) entry which is preliminary data.</text>
</comment>
<evidence type="ECO:0000313" key="2">
    <source>
        <dbReference type="EMBL" id="TCS40418.1"/>
    </source>
</evidence>
<reference evidence="2 3" key="1">
    <citation type="submission" date="2019-03" db="EMBL/GenBank/DDBJ databases">
        <title>Genomic Encyclopedia of Archaeal and Bacterial Type Strains, Phase II (KMG-II): from individual species to whole genera.</title>
        <authorList>
            <person name="Goeker M."/>
        </authorList>
    </citation>
    <scope>NUCLEOTIDE SEQUENCE [LARGE SCALE GENOMIC DNA]</scope>
    <source>
        <strain evidence="2 3">DSM 15388</strain>
    </source>
</reference>
<evidence type="ECO:0000313" key="3">
    <source>
        <dbReference type="Proteomes" id="UP000295793"/>
    </source>
</evidence>
<keyword evidence="3" id="KW-1185">Reference proteome</keyword>
<dbReference type="PROSITE" id="PS50965">
    <property type="entry name" value="NERD"/>
    <property type="match status" value="1"/>
</dbReference>
<protein>
    <submittedName>
        <fullName evidence="2">Nuclease-like protein</fullName>
    </submittedName>
</protein>
<dbReference type="AlphaFoldDB" id="A0A4V2UJN1"/>
<gene>
    <name evidence="2" type="ORF">BCF53_109128</name>
</gene>
<sequence>MIVKDKKDIEASNQFEAAGNRQEKSIAFYLRRAFKMHEEVFVFHDLNITYGGEFAQIDHLILYRYGFIIIESKSISGEVKVNAEGEWSRSYQGKWKGISSPLKQVELQADLLKKLLDANAKNILGKILFNTLQCRFGGRRWDFLCAISSSSIISRENAPKDIADKMVKSEFVSEKVIEIMNLPKNIIEKAKSVMDERAAFPAGELSNICKFLLAVDKKTLELKAVKEQNNQSIREVAQVVDVPLQPEPVGSATSPTASIRCKQCVTKSQLEGKWGKYGYYVHCEQCGTNTSMKTHCSSCESGNVRIRKSGAEFFARCEDCGVEVLVHRNV</sequence>
<organism evidence="2 3">
    <name type="scientific">Reinekea marinisedimentorum</name>
    <dbReference type="NCBI Taxonomy" id="230495"/>
    <lineage>
        <taxon>Bacteria</taxon>
        <taxon>Pseudomonadati</taxon>
        <taxon>Pseudomonadota</taxon>
        <taxon>Gammaproteobacteria</taxon>
        <taxon>Oceanospirillales</taxon>
        <taxon>Saccharospirillaceae</taxon>
        <taxon>Reinekea</taxon>
    </lineage>
</organism>